<keyword evidence="5" id="KW-0812">Transmembrane</keyword>
<keyword evidence="3" id="KW-0808">Transferase</keyword>
<evidence type="ECO:0000256" key="4">
    <source>
        <dbReference type="SAM" id="MobiDB-lite"/>
    </source>
</evidence>
<dbReference type="CDD" id="cd06423">
    <property type="entry name" value="CESA_like"/>
    <property type="match status" value="1"/>
</dbReference>
<dbReference type="Gene3D" id="3.90.550.10">
    <property type="entry name" value="Spore Coat Polysaccharide Biosynthesis Protein SpsA, Chain A"/>
    <property type="match status" value="1"/>
</dbReference>
<dbReference type="SUPFAM" id="SSF53448">
    <property type="entry name" value="Nucleotide-diphospho-sugar transferases"/>
    <property type="match status" value="1"/>
</dbReference>
<feature type="region of interest" description="Disordered" evidence="4">
    <location>
        <begin position="521"/>
        <end position="557"/>
    </location>
</feature>
<feature type="transmembrane region" description="Helical" evidence="5">
    <location>
        <begin position="106"/>
        <end position="127"/>
    </location>
</feature>
<feature type="transmembrane region" description="Helical" evidence="5">
    <location>
        <begin position="424"/>
        <end position="442"/>
    </location>
</feature>
<keyword evidence="5" id="KW-0472">Membrane</keyword>
<dbReference type="Pfam" id="PF13641">
    <property type="entry name" value="Glyco_tranf_2_3"/>
    <property type="match status" value="1"/>
</dbReference>
<keyword evidence="7" id="KW-1185">Reference proteome</keyword>
<dbReference type="RefSeq" id="WP_344307575.1">
    <property type="nucleotide sequence ID" value="NZ_BAAANO010000009.1"/>
</dbReference>
<feature type="transmembrane region" description="Helical" evidence="5">
    <location>
        <begin position="479"/>
        <end position="498"/>
    </location>
</feature>
<gene>
    <name evidence="6" type="ORF">GCM10009755_10120</name>
</gene>
<comment type="caution">
    <text evidence="6">The sequence shown here is derived from an EMBL/GenBank/DDBJ whole genome shotgun (WGS) entry which is preliminary data.</text>
</comment>
<comment type="similarity">
    <text evidence="1">Belongs to the glycosyltransferase 2 family.</text>
</comment>
<evidence type="ECO:0000313" key="7">
    <source>
        <dbReference type="Proteomes" id="UP001500755"/>
    </source>
</evidence>
<reference evidence="6 7" key="1">
    <citation type="journal article" date="2019" name="Int. J. Syst. Evol. Microbiol.">
        <title>The Global Catalogue of Microorganisms (GCM) 10K type strain sequencing project: providing services to taxonomists for standard genome sequencing and annotation.</title>
        <authorList>
            <consortium name="The Broad Institute Genomics Platform"/>
            <consortium name="The Broad Institute Genome Sequencing Center for Infectious Disease"/>
            <person name="Wu L."/>
            <person name="Ma J."/>
        </authorList>
    </citation>
    <scope>NUCLEOTIDE SEQUENCE [LARGE SCALE GENOMIC DNA]</scope>
    <source>
        <strain evidence="6 7">JCM 14546</strain>
    </source>
</reference>
<evidence type="ECO:0000256" key="5">
    <source>
        <dbReference type="SAM" id="Phobius"/>
    </source>
</evidence>
<dbReference type="InterPro" id="IPR029044">
    <property type="entry name" value="Nucleotide-diphossugar_trans"/>
</dbReference>
<keyword evidence="5" id="KW-1133">Transmembrane helix</keyword>
<dbReference type="Proteomes" id="UP001500755">
    <property type="component" value="Unassembled WGS sequence"/>
</dbReference>
<keyword evidence="2" id="KW-0328">Glycosyltransferase</keyword>
<feature type="transmembrane region" description="Helical" evidence="5">
    <location>
        <begin position="448"/>
        <end position="467"/>
    </location>
</feature>
<proteinExistence type="inferred from homology"/>
<feature type="transmembrane region" description="Helical" evidence="5">
    <location>
        <begin position="57"/>
        <end position="78"/>
    </location>
</feature>
<dbReference type="EMBL" id="BAAANO010000009">
    <property type="protein sequence ID" value="GAA2003155.1"/>
    <property type="molecule type" value="Genomic_DNA"/>
</dbReference>
<dbReference type="PANTHER" id="PTHR43630:SF1">
    <property type="entry name" value="POLY-BETA-1,6-N-ACETYL-D-GLUCOSAMINE SYNTHASE"/>
    <property type="match status" value="1"/>
</dbReference>
<evidence type="ECO:0000256" key="1">
    <source>
        <dbReference type="ARBA" id="ARBA00006739"/>
    </source>
</evidence>
<dbReference type="PANTHER" id="PTHR43630">
    <property type="entry name" value="POLY-BETA-1,6-N-ACETYL-D-GLUCOSAMINE SYNTHASE"/>
    <property type="match status" value="1"/>
</dbReference>
<feature type="region of interest" description="Disordered" evidence="4">
    <location>
        <begin position="1"/>
        <end position="49"/>
    </location>
</feature>
<organism evidence="6 7">
    <name type="scientific">Brevibacterium samyangense</name>
    <dbReference type="NCBI Taxonomy" id="366888"/>
    <lineage>
        <taxon>Bacteria</taxon>
        <taxon>Bacillati</taxon>
        <taxon>Actinomycetota</taxon>
        <taxon>Actinomycetes</taxon>
        <taxon>Micrococcales</taxon>
        <taxon>Brevibacteriaceae</taxon>
        <taxon>Brevibacterium</taxon>
    </lineage>
</organism>
<feature type="compositionally biased region" description="Low complexity" evidence="4">
    <location>
        <begin position="521"/>
        <end position="532"/>
    </location>
</feature>
<accession>A0ABN2TA63</accession>
<evidence type="ECO:0000256" key="2">
    <source>
        <dbReference type="ARBA" id="ARBA00022676"/>
    </source>
</evidence>
<name>A0ABN2TA63_9MICO</name>
<evidence type="ECO:0000313" key="6">
    <source>
        <dbReference type="EMBL" id="GAA2003155.1"/>
    </source>
</evidence>
<protein>
    <submittedName>
        <fullName evidence="6">Glycosyltransferase family 2 protein</fullName>
    </submittedName>
</protein>
<feature type="compositionally biased region" description="Polar residues" evidence="4">
    <location>
        <begin position="548"/>
        <end position="557"/>
    </location>
</feature>
<sequence length="557" mass="59618">MITPTPAEAPRTTAPHTTSAAATSTDAAPAGSTPAGTAPADTSTSTASTKSRRAARFAGLAVIAFTTLSSLALFLLIAPTSPRPFYAPRQAKVFGIEFSYDVNGPAVGLLVGAVIAGLLVAAFVAVYESRVSKASRRTHENVAARPLAPKRIMSLTRGVYAGPVTVLALIPAHNEEKTIRRTIRSLQAQSVPPERIVVVADNCTDDTVALARGAGAEVLETVDNADKKAGGLNQALAVLLPALGDNDTVLVMDADTKFRSRRFLEVARRRFTDDRALMAVGGLFLGDSGAGLLGQFQRNEFTRYAREIERRRGKPFVLTGTATVFRSAALRTVSRSRGTLLPGRKGDVYDTLALTEDNEITIALKSLGGLMVSPQECTVVTEIMPSWKLLWKQRTRWQRGALENLGQYGVTLTTLRYWFQQIGIGYSVVALSSYFAVLVLMLLAIDHWVWFTFWIAIGLVFMAERVITVWRGGWRARALAALVIPELVFDLFLDIVFVKGVVDMTFGREATWSHVDRGAAGTGASRGTSSAAEAQQGSGGPTVGESGTADTAQGASL</sequence>
<evidence type="ECO:0000256" key="3">
    <source>
        <dbReference type="ARBA" id="ARBA00022679"/>
    </source>
</evidence>